<feature type="compositionally biased region" description="Polar residues" evidence="1">
    <location>
        <begin position="129"/>
        <end position="145"/>
    </location>
</feature>
<evidence type="ECO:0000256" key="1">
    <source>
        <dbReference type="SAM" id="MobiDB-lite"/>
    </source>
</evidence>
<keyword evidence="3" id="KW-1185">Reference proteome</keyword>
<feature type="compositionally biased region" description="Polar residues" evidence="1">
    <location>
        <begin position="39"/>
        <end position="49"/>
    </location>
</feature>
<organism evidence="2 3">
    <name type="scientific">Ladona fulva</name>
    <name type="common">Scarce chaser dragonfly</name>
    <name type="synonym">Libellula fulva</name>
    <dbReference type="NCBI Taxonomy" id="123851"/>
    <lineage>
        <taxon>Eukaryota</taxon>
        <taxon>Metazoa</taxon>
        <taxon>Ecdysozoa</taxon>
        <taxon>Arthropoda</taxon>
        <taxon>Hexapoda</taxon>
        <taxon>Insecta</taxon>
        <taxon>Pterygota</taxon>
        <taxon>Palaeoptera</taxon>
        <taxon>Odonata</taxon>
        <taxon>Epiprocta</taxon>
        <taxon>Anisoptera</taxon>
        <taxon>Libelluloidea</taxon>
        <taxon>Libellulidae</taxon>
        <taxon>Ladona</taxon>
    </lineage>
</organism>
<comment type="caution">
    <text evidence="2">The sequence shown here is derived from an EMBL/GenBank/DDBJ whole genome shotgun (WGS) entry which is preliminary data.</text>
</comment>
<feature type="compositionally biased region" description="Basic and acidic residues" evidence="1">
    <location>
        <begin position="307"/>
        <end position="342"/>
    </location>
</feature>
<feature type="region of interest" description="Disordered" evidence="1">
    <location>
        <begin position="1"/>
        <end position="388"/>
    </location>
</feature>
<evidence type="ECO:0000313" key="2">
    <source>
        <dbReference type="EMBL" id="KAG8228949.1"/>
    </source>
</evidence>
<feature type="compositionally biased region" description="Polar residues" evidence="1">
    <location>
        <begin position="111"/>
        <end position="122"/>
    </location>
</feature>
<name>A0A8K0P2S1_LADFU</name>
<dbReference type="OrthoDB" id="8117310at2759"/>
<dbReference type="AlphaFoldDB" id="A0A8K0P2S1"/>
<dbReference type="Proteomes" id="UP000792457">
    <property type="component" value="Unassembled WGS sequence"/>
</dbReference>
<evidence type="ECO:0000313" key="3">
    <source>
        <dbReference type="Proteomes" id="UP000792457"/>
    </source>
</evidence>
<reference evidence="2" key="2">
    <citation type="submission" date="2017-10" db="EMBL/GenBank/DDBJ databases">
        <title>Ladona fulva Genome sequencing and assembly.</title>
        <authorList>
            <person name="Murali S."/>
            <person name="Richards S."/>
            <person name="Bandaranaike D."/>
            <person name="Bellair M."/>
            <person name="Blankenburg K."/>
            <person name="Chao H."/>
            <person name="Dinh H."/>
            <person name="Doddapaneni H."/>
            <person name="Dugan-Rocha S."/>
            <person name="Elkadiri S."/>
            <person name="Gnanaolivu R."/>
            <person name="Hernandez B."/>
            <person name="Skinner E."/>
            <person name="Javaid M."/>
            <person name="Lee S."/>
            <person name="Li M."/>
            <person name="Ming W."/>
            <person name="Munidasa M."/>
            <person name="Muniz J."/>
            <person name="Nguyen L."/>
            <person name="Hughes D."/>
            <person name="Osuji N."/>
            <person name="Pu L.-L."/>
            <person name="Puazo M."/>
            <person name="Qu C."/>
            <person name="Quiroz J."/>
            <person name="Raj R."/>
            <person name="Weissenberger G."/>
            <person name="Xin Y."/>
            <person name="Zou X."/>
            <person name="Han Y."/>
            <person name="Worley K."/>
            <person name="Muzny D."/>
            <person name="Gibbs R."/>
        </authorList>
    </citation>
    <scope>NUCLEOTIDE SEQUENCE</scope>
    <source>
        <strain evidence="2">Sampled in the wild</strain>
    </source>
</reference>
<accession>A0A8K0P2S1</accession>
<reference evidence="2" key="1">
    <citation type="submission" date="2013-04" db="EMBL/GenBank/DDBJ databases">
        <authorList>
            <person name="Qu J."/>
            <person name="Murali S.C."/>
            <person name="Bandaranaike D."/>
            <person name="Bellair M."/>
            <person name="Blankenburg K."/>
            <person name="Chao H."/>
            <person name="Dinh H."/>
            <person name="Doddapaneni H."/>
            <person name="Downs B."/>
            <person name="Dugan-Rocha S."/>
            <person name="Elkadiri S."/>
            <person name="Gnanaolivu R.D."/>
            <person name="Hernandez B."/>
            <person name="Javaid M."/>
            <person name="Jayaseelan J.C."/>
            <person name="Lee S."/>
            <person name="Li M."/>
            <person name="Ming W."/>
            <person name="Munidasa M."/>
            <person name="Muniz J."/>
            <person name="Nguyen L."/>
            <person name="Ongeri F."/>
            <person name="Osuji N."/>
            <person name="Pu L.-L."/>
            <person name="Puazo M."/>
            <person name="Qu C."/>
            <person name="Quiroz J."/>
            <person name="Raj R."/>
            <person name="Weissenberger G."/>
            <person name="Xin Y."/>
            <person name="Zou X."/>
            <person name="Han Y."/>
            <person name="Richards S."/>
            <person name="Worley K."/>
            <person name="Muzny D."/>
            <person name="Gibbs R."/>
        </authorList>
    </citation>
    <scope>NUCLEOTIDE SEQUENCE</scope>
    <source>
        <strain evidence="2">Sampled in the wild</strain>
    </source>
</reference>
<feature type="compositionally biased region" description="Basic and acidic residues" evidence="1">
    <location>
        <begin position="68"/>
        <end position="81"/>
    </location>
</feature>
<sequence>MTRRGVISIHDYPEHLNPFREDDEELQWRYNRKERAGVSVTSRLGSPSKSPAKPERPPLPHRTKHKNKENEVASPDEDKYFRQGAKPKKKRPAPMPPSPNQQKMTPAVSDGSLNSTGSTSPNVAEVPDSSASPAKKVQTQSNGTQPVPEKTDEDAPTQNGEHPADITCSSEAKTPSEEEKTTSDNKTPHSEENKVKTDESTSQSEEVKSNGEAKIVQAEETKSLPRERQGEEEKSSSEVVTYSREEAKSSPEEAKSFPEETRSPEEKIEPQPEEAKSPPEEEKSSNETKSTPKERILNGEITDSAAEETKPRNDEESSQKDEPATDAPQEKTEDAGRIRDEAPALMDSINMQDKTITPAADSKQQEGESKESASTVSTDSSAEEAKSV</sequence>
<feature type="compositionally biased region" description="Basic and acidic residues" evidence="1">
    <location>
        <begin position="11"/>
        <end position="20"/>
    </location>
</feature>
<gene>
    <name evidence="2" type="ORF">J437_LFUL007700</name>
</gene>
<feature type="compositionally biased region" description="Basic and acidic residues" evidence="1">
    <location>
        <begin position="243"/>
        <end position="297"/>
    </location>
</feature>
<dbReference type="EMBL" id="KZ308402">
    <property type="protein sequence ID" value="KAG8228949.1"/>
    <property type="molecule type" value="Genomic_DNA"/>
</dbReference>
<proteinExistence type="predicted"/>
<protein>
    <submittedName>
        <fullName evidence="2">Uncharacterized protein</fullName>
    </submittedName>
</protein>
<feature type="compositionally biased region" description="Basic and acidic residues" evidence="1">
    <location>
        <begin position="174"/>
        <end position="236"/>
    </location>
</feature>